<gene>
    <name evidence="4" type="ORF">D4741_17060</name>
</gene>
<reference evidence="4 5" key="1">
    <citation type="submission" date="2018-09" db="EMBL/GenBank/DDBJ databases">
        <title>Identification of marine bacteria producing industrial enzymes.</title>
        <authorList>
            <person name="Cheng T.H."/>
            <person name="Saidin J."/>
            <person name="Muhd D.D."/>
            <person name="Isa M.N.M."/>
            <person name="Bakar M.F.A."/>
            <person name="Ismail N."/>
        </authorList>
    </citation>
    <scope>NUCLEOTIDE SEQUENCE [LARGE SCALE GENOMIC DNA]</scope>
    <source>
        <strain evidence="4 5">MNAD 1.6</strain>
    </source>
</reference>
<evidence type="ECO:0000313" key="5">
    <source>
        <dbReference type="Proteomes" id="UP000265938"/>
    </source>
</evidence>
<dbReference type="InterPro" id="IPR008794">
    <property type="entry name" value="Pro_racemase_fam"/>
</dbReference>
<dbReference type="Pfam" id="PF05544">
    <property type="entry name" value="Pro_racemase"/>
    <property type="match status" value="1"/>
</dbReference>
<proteinExistence type="inferred from homology"/>
<evidence type="ECO:0000256" key="1">
    <source>
        <dbReference type="ARBA" id="ARBA00001148"/>
    </source>
</evidence>
<dbReference type="PANTHER" id="PTHR33442:SF1">
    <property type="entry name" value="TRANS-3-HYDROXY-L-PROLINE DEHYDRATASE"/>
    <property type="match status" value="1"/>
</dbReference>
<protein>
    <recommendedName>
        <fullName evidence="3">trans-L-3-hydroxyproline dehydratase</fullName>
        <ecNumber evidence="3">4.2.1.77</ecNumber>
    </recommendedName>
</protein>
<dbReference type="Proteomes" id="UP000265938">
    <property type="component" value="Unassembled WGS sequence"/>
</dbReference>
<dbReference type="Gene3D" id="3.10.310.10">
    <property type="entry name" value="Diaminopimelate Epimerase, Chain A, domain 1"/>
    <property type="match status" value="2"/>
</dbReference>
<dbReference type="RefSeq" id="WP_119853815.1">
    <property type="nucleotide sequence ID" value="NZ_QYSE01000005.1"/>
</dbReference>
<dbReference type="SUPFAM" id="SSF54506">
    <property type="entry name" value="Diaminopimelate epimerase-like"/>
    <property type="match status" value="1"/>
</dbReference>
<dbReference type="PIRSF" id="PIRSF029792">
    <property type="entry name" value="Pro_racemase"/>
    <property type="match status" value="1"/>
</dbReference>
<dbReference type="FunFam" id="3.10.310.10:FF:000003">
    <property type="entry name" value="Proline racemase"/>
    <property type="match status" value="1"/>
</dbReference>
<evidence type="ECO:0000256" key="2">
    <source>
        <dbReference type="ARBA" id="ARBA00007529"/>
    </source>
</evidence>
<evidence type="ECO:0000256" key="3">
    <source>
        <dbReference type="ARBA" id="ARBA00013105"/>
    </source>
</evidence>
<dbReference type="EMBL" id="QYSE01000005">
    <property type="protein sequence ID" value="RJF33660.1"/>
    <property type="molecule type" value="Genomic_DNA"/>
</dbReference>
<comment type="caution">
    <text evidence="4">The sequence shown here is derived from an EMBL/GenBank/DDBJ whole genome shotgun (WGS) entry which is preliminary data.</text>
</comment>
<dbReference type="GO" id="GO:0050346">
    <property type="term" value="F:trans-L-3-hydroxyproline dehydratase activity"/>
    <property type="evidence" value="ECO:0007669"/>
    <property type="project" value="UniProtKB-EC"/>
</dbReference>
<comment type="similarity">
    <text evidence="2">Belongs to the proline racemase family.</text>
</comment>
<name>A0A3A3EF01_9GAMM</name>
<sequence>MTNSLYSHWQQPKDGWLQVDTLDMHTGGEPLRIIIDGFAELQGQTMIEKRADCLTRFDHLRKALMFEPRGHADMYGALITKPERKDSHFGVLFLHNEGYSTMCGHAIIALATAAKDSSICNFIEGVNELRIDTPAGLIKAYITLRNNQLISVCFDNVASYAEKLDMPIEIPLFGTVNCDIAYGGAYYAFVDADTLDVSLAPNDHEQIISLGKIIKQDVNSHYQPKHPTDDALSFLYGVIFYSNSQKSHSVFSRHVCIFAEGELDRSPNGTGVSARAALEFAKGRLKLGQQIKIESILGSIFSVELKAQRMLADTHEVIPRVSGEAFVTGKHTFLIDPNDPLKQGFIFR</sequence>
<dbReference type="GO" id="GO:0047580">
    <property type="term" value="F:4-hydroxyproline epimerase activity"/>
    <property type="evidence" value="ECO:0007669"/>
    <property type="project" value="UniProtKB-ARBA"/>
</dbReference>
<dbReference type="AlphaFoldDB" id="A0A3A3EF01"/>
<accession>A0A3A3EF01</accession>
<evidence type="ECO:0000313" key="4">
    <source>
        <dbReference type="EMBL" id="RJF33660.1"/>
    </source>
</evidence>
<dbReference type="PANTHER" id="PTHR33442">
    <property type="entry name" value="TRANS-3-HYDROXY-L-PROLINE DEHYDRATASE"/>
    <property type="match status" value="1"/>
</dbReference>
<comment type="catalytic activity">
    <reaction evidence="1">
        <text>trans-3-hydroxy-L-proline = 1-pyrroline-2-carboxylate + H2O</text>
        <dbReference type="Rhea" id="RHEA:10320"/>
        <dbReference type="ChEBI" id="CHEBI:15377"/>
        <dbReference type="ChEBI" id="CHEBI:39785"/>
        <dbReference type="ChEBI" id="CHEBI:57938"/>
        <dbReference type="EC" id="4.2.1.77"/>
    </reaction>
</comment>
<dbReference type="EC" id="4.2.1.77" evidence="3"/>
<organism evidence="4 5">
    <name type="scientific">Pseudoalteromonas gelatinilytica</name>
    <dbReference type="NCBI Taxonomy" id="1703256"/>
    <lineage>
        <taxon>Bacteria</taxon>
        <taxon>Pseudomonadati</taxon>
        <taxon>Pseudomonadota</taxon>
        <taxon>Gammaproteobacteria</taxon>
        <taxon>Alteromonadales</taxon>
        <taxon>Pseudoalteromonadaceae</taxon>
        <taxon>Pseudoalteromonas</taxon>
    </lineage>
</organism>
<dbReference type="SFLD" id="SFLDS00028">
    <property type="entry name" value="Proline_Racemase"/>
    <property type="match status" value="1"/>
</dbReference>